<dbReference type="EMBL" id="CP000493">
    <property type="protein sequence ID" value="ABM80690.1"/>
    <property type="molecule type" value="Genomic_DNA"/>
</dbReference>
<organism evidence="2 3">
    <name type="scientific">Hyperthermus butylicus (strain DSM 5456 / JCM 9403 / PLM1-5)</name>
    <dbReference type="NCBI Taxonomy" id="415426"/>
    <lineage>
        <taxon>Archaea</taxon>
        <taxon>Thermoproteota</taxon>
        <taxon>Thermoprotei</taxon>
        <taxon>Desulfurococcales</taxon>
        <taxon>Pyrodictiaceae</taxon>
        <taxon>Hyperthermus</taxon>
    </lineage>
</organism>
<dbReference type="PANTHER" id="PTHR10625">
    <property type="entry name" value="HISTONE DEACETYLASE HDAC1-RELATED"/>
    <property type="match status" value="1"/>
</dbReference>
<dbReference type="Gene3D" id="3.40.800.20">
    <property type="entry name" value="Histone deacetylase domain"/>
    <property type="match status" value="1"/>
</dbReference>
<dbReference type="InterPro" id="IPR000286">
    <property type="entry name" value="HDACs"/>
</dbReference>
<evidence type="ECO:0000313" key="3">
    <source>
        <dbReference type="Proteomes" id="UP000002593"/>
    </source>
</evidence>
<dbReference type="Pfam" id="PF00850">
    <property type="entry name" value="Hist_deacetyl"/>
    <property type="match status" value="1"/>
</dbReference>
<dbReference type="SUPFAM" id="SSF52768">
    <property type="entry name" value="Arginase/deacetylase"/>
    <property type="match status" value="1"/>
</dbReference>
<dbReference type="InterPro" id="IPR037138">
    <property type="entry name" value="His_deacetylse_dom_sf"/>
</dbReference>
<dbReference type="HOGENOM" id="CLU_007727_8_0_2"/>
<evidence type="ECO:0000259" key="1">
    <source>
        <dbReference type="Pfam" id="PF00850"/>
    </source>
</evidence>
<gene>
    <name evidence="2" type="ordered locus">Hbut_0839</name>
</gene>
<dbReference type="PRINTS" id="PR01270">
    <property type="entry name" value="HDASUPER"/>
</dbReference>
<sequence length="357" mass="39261">MPRVCMYYDEVFRLHEPPYGSHPESPERLAIALESLAKTGLYTLVHIQPAPRRGLERDRILEVHDPAYVEKVEELAGRGGGYIDPDTYVGKYTILAAHAYTASVLDAVDKLVEGDCNIAIVLGRPPGHHAGRRGVAMGAPTLGFCIFNISALAAKHAANRGENVLVVDFDLHHGNGTQDILYSDERIVHLDLHQDPSTIYPGTGWPWENGSGRARGTKLNVIVPVDAGDDVYMMLFQRGLELAQAVQGSPSLVIVDAGFDAYAGDGFGMLYLTTNTYYELGTTLRRMRTRILVVLEGGYSIGLRRALPAFIAGLLGEANPYPEKRSESRDAVWRTALENFERLEKAIAEAKRNAGRF</sequence>
<dbReference type="PANTHER" id="PTHR10625:SF10">
    <property type="entry name" value="HISTONE DEACETYLASE HDAC1"/>
    <property type="match status" value="1"/>
</dbReference>
<dbReference type="EnsemblBacteria" id="ABM80690">
    <property type="protein sequence ID" value="ABM80690"/>
    <property type="gene ID" value="Hbut_0839"/>
</dbReference>
<evidence type="ECO:0000313" key="2">
    <source>
        <dbReference type="EMBL" id="ABM80690.1"/>
    </source>
</evidence>
<dbReference type="GO" id="GO:0040029">
    <property type="term" value="P:epigenetic regulation of gene expression"/>
    <property type="evidence" value="ECO:0007669"/>
    <property type="project" value="TreeGrafter"/>
</dbReference>
<dbReference type="AlphaFoldDB" id="A2BL29"/>
<protein>
    <submittedName>
        <fullName evidence="2">Histone deacetylase</fullName>
    </submittedName>
</protein>
<reference evidence="2 3" key="1">
    <citation type="journal article" date="2007" name="Archaea">
        <title>The genome of Hyperthermus butylicus: a sulfur-reducing, peptide fermenting, neutrophilic Crenarchaeote growing up to 108 degrees C.</title>
        <authorList>
            <person name="Brugger K."/>
            <person name="Chen L."/>
            <person name="Stark M."/>
            <person name="Zibat A."/>
            <person name="Redder P."/>
            <person name="Ruepp A."/>
            <person name="Awayez M."/>
            <person name="She Q."/>
            <person name="Garrett R.A."/>
            <person name="Klenk H.P."/>
        </authorList>
    </citation>
    <scope>NUCLEOTIDE SEQUENCE [LARGE SCALE GENOMIC DNA]</scope>
    <source>
        <strain evidence="3">DSM 5456 / JCM 9403 / PLM1-5</strain>
    </source>
</reference>
<dbReference type="Proteomes" id="UP000002593">
    <property type="component" value="Chromosome"/>
</dbReference>
<dbReference type="eggNOG" id="arCOG00324">
    <property type="taxonomic scope" value="Archaea"/>
</dbReference>
<dbReference type="STRING" id="415426.Hbut_0839"/>
<dbReference type="InterPro" id="IPR023696">
    <property type="entry name" value="Ureohydrolase_dom_sf"/>
</dbReference>
<dbReference type="GeneID" id="4782948"/>
<dbReference type="InterPro" id="IPR023801">
    <property type="entry name" value="His_deacetylse_dom"/>
</dbReference>
<name>A2BL29_HYPBU</name>
<dbReference type="KEGG" id="hbu:Hbut_0839"/>
<feature type="domain" description="Histone deacetylase" evidence="1">
    <location>
        <begin position="22"/>
        <end position="309"/>
    </location>
</feature>
<proteinExistence type="predicted"/>
<dbReference type="RefSeq" id="WP_011822008.1">
    <property type="nucleotide sequence ID" value="NC_008818.1"/>
</dbReference>
<dbReference type="GO" id="GO:0004407">
    <property type="term" value="F:histone deacetylase activity"/>
    <property type="evidence" value="ECO:0007669"/>
    <property type="project" value="TreeGrafter"/>
</dbReference>
<dbReference type="CDD" id="cd10001">
    <property type="entry name" value="HDAC_classII_APAH"/>
    <property type="match status" value="1"/>
</dbReference>
<dbReference type="OrthoDB" id="15331at2157"/>
<keyword evidence="3" id="KW-1185">Reference proteome</keyword>
<accession>A2BL29</accession>